<proteinExistence type="predicted"/>
<accession>A0A0V0QB22</accession>
<sequence length="717" mass="83623">MRQYTKPIVKSKNNVKYYSEKNNQQKRNDEQKKIFKEAKIKFRNALFARHKVLYLRDNQNSIHNNINNNNNIPMKIKRSYLEKFSKIEAVQLKQQEINQSKFDYEMANCEKKLVPGAGDCFLFFANGLNKSESLTHLNLSGCKLHPFLAMEIFQAIALNQKITHLDLSNNNLSSFLLSYLFLQLQANKTLISLNLFNNQHFDSRVIRDMLNNLFNKPDSSLQELNIGFCNFSEEALVKLFFGLKKSDSLTKLKITYQQFGEKSLTALGNYLRKFIPLYHQTNNKFELDISNNMISKEGIQLLLKSQAWYQVHLRSLNLSFNGLTQDSIGTIKQFLDKLYKSKCLNLSHNGLYDVSELCEKCQQFQNLRELDLSNNQLSEFDPQLLPHLLKLNLSNNNIKFNGALILQEYIKYNPVLKELNLNNNSIKSEGFNLIIFGLRQNTNLKYLYVRRNKIQSESLLCMQVNQDGLPLTVLDLSENSLETDQVLMYLSSLKNCELESIKISETEENTKPNSDPLQFLLNAQKLKKLDFSFTKYLGIHMIINLGHHLFHSLQDLDFSYCIPFTIQGVKGLTKMLTNNDNLKSLNIAGLQLGLLEYHEKESKEIKRIEVSTELRKLAESIKSCSLKTLNLSENYLGRHDNYFLEYLALNLTIQNLNLSYNDLSIYHKEQLQYLLEKNRTLQKLSLEGNKIQFNQLYYQLKKQETRRPFIKQKFPHF</sequence>
<protein>
    <submittedName>
        <fullName evidence="1">Uncharacterized protein</fullName>
    </submittedName>
</protein>
<dbReference type="PANTHER" id="PTHR24114">
    <property type="entry name" value="LEUCINE RICH REPEAT FAMILY PROTEIN"/>
    <property type="match status" value="1"/>
</dbReference>
<dbReference type="PANTHER" id="PTHR24114:SF2">
    <property type="entry name" value="F-BOX DOMAIN-CONTAINING PROTEIN-RELATED"/>
    <property type="match status" value="1"/>
</dbReference>
<evidence type="ECO:0000313" key="1">
    <source>
        <dbReference type="EMBL" id="KRW99392.1"/>
    </source>
</evidence>
<dbReference type="InParanoid" id="A0A0V0QB22"/>
<organism evidence="1 2">
    <name type="scientific">Pseudocohnilembus persalinus</name>
    <name type="common">Ciliate</name>
    <dbReference type="NCBI Taxonomy" id="266149"/>
    <lineage>
        <taxon>Eukaryota</taxon>
        <taxon>Sar</taxon>
        <taxon>Alveolata</taxon>
        <taxon>Ciliophora</taxon>
        <taxon>Intramacronucleata</taxon>
        <taxon>Oligohymenophorea</taxon>
        <taxon>Scuticociliatia</taxon>
        <taxon>Philasterida</taxon>
        <taxon>Pseudocohnilembidae</taxon>
        <taxon>Pseudocohnilembus</taxon>
    </lineage>
</organism>
<comment type="caution">
    <text evidence="1">The sequence shown here is derived from an EMBL/GenBank/DDBJ whole genome shotgun (WGS) entry which is preliminary data.</text>
</comment>
<keyword evidence="2" id="KW-1185">Reference proteome</keyword>
<dbReference type="Pfam" id="PF13516">
    <property type="entry name" value="LRR_6"/>
    <property type="match status" value="4"/>
</dbReference>
<evidence type="ECO:0000313" key="2">
    <source>
        <dbReference type="Proteomes" id="UP000054937"/>
    </source>
</evidence>
<dbReference type="OMA" id="EMANCEK"/>
<dbReference type="AlphaFoldDB" id="A0A0V0QB22"/>
<gene>
    <name evidence="1" type="ORF">PPERSA_02504</name>
</gene>
<reference evidence="1 2" key="1">
    <citation type="journal article" date="2015" name="Sci. Rep.">
        <title>Genome of the facultative scuticociliatosis pathogen Pseudocohnilembus persalinus provides insight into its virulence through horizontal gene transfer.</title>
        <authorList>
            <person name="Xiong J."/>
            <person name="Wang G."/>
            <person name="Cheng J."/>
            <person name="Tian M."/>
            <person name="Pan X."/>
            <person name="Warren A."/>
            <person name="Jiang C."/>
            <person name="Yuan D."/>
            <person name="Miao W."/>
        </authorList>
    </citation>
    <scope>NUCLEOTIDE SEQUENCE [LARGE SCALE GENOMIC DNA]</scope>
    <source>
        <strain evidence="1">36N120E</strain>
    </source>
</reference>
<dbReference type="SUPFAM" id="SSF52047">
    <property type="entry name" value="RNI-like"/>
    <property type="match status" value="2"/>
</dbReference>
<dbReference type="InterPro" id="IPR032675">
    <property type="entry name" value="LRR_dom_sf"/>
</dbReference>
<dbReference type="OrthoDB" id="76105at2759"/>
<dbReference type="EMBL" id="LDAU01000214">
    <property type="protein sequence ID" value="KRW99392.1"/>
    <property type="molecule type" value="Genomic_DNA"/>
</dbReference>
<dbReference type="PRINTS" id="PR00019">
    <property type="entry name" value="LEURICHRPT"/>
</dbReference>
<dbReference type="Gene3D" id="3.80.10.10">
    <property type="entry name" value="Ribonuclease Inhibitor"/>
    <property type="match status" value="4"/>
</dbReference>
<dbReference type="SMART" id="SM00368">
    <property type="entry name" value="LRR_RI"/>
    <property type="match status" value="6"/>
</dbReference>
<name>A0A0V0QB22_PSEPJ</name>
<dbReference type="Pfam" id="PF00560">
    <property type="entry name" value="LRR_1"/>
    <property type="match status" value="2"/>
</dbReference>
<dbReference type="InterPro" id="IPR052394">
    <property type="entry name" value="LRR-containing"/>
</dbReference>
<dbReference type="InterPro" id="IPR001611">
    <property type="entry name" value="Leu-rich_rpt"/>
</dbReference>
<dbReference type="PROSITE" id="PS51450">
    <property type="entry name" value="LRR"/>
    <property type="match status" value="1"/>
</dbReference>
<dbReference type="Proteomes" id="UP000054937">
    <property type="component" value="Unassembled WGS sequence"/>
</dbReference>